<keyword evidence="1" id="KW-0732">Signal</keyword>
<reference evidence="2" key="1">
    <citation type="journal article" date="2019" name="Arch. Insect Biochem. Physiol.">
        <title>Neuropeptides and peptide hormones identified in codling moth, Cydia pomonella (Lepidoptera: Tortricidae).</title>
        <authorList>
            <person name="Garczynski S.F."/>
            <person name="Hendrickson C.A."/>
            <person name="Harper A."/>
            <person name="Unruh T.R."/>
            <person name="Dhingra A."/>
            <person name="Ahn S.J."/>
            <person name="Choi M.Y."/>
        </authorList>
    </citation>
    <scope>NUCLEOTIDE SEQUENCE</scope>
</reference>
<proteinExistence type="evidence at transcript level"/>
<dbReference type="AlphaFoldDB" id="A0A514YLN7"/>
<evidence type="ECO:0000256" key="1">
    <source>
        <dbReference type="SAM" id="SignalP"/>
    </source>
</evidence>
<protein>
    <submittedName>
        <fullName evidence="2">Sulfakinin</fullName>
    </submittedName>
</protein>
<sequence>MRLATLVALALSVGLATMSMCCDGKLRRDHEMDEEEEFRPRLYREYAVRSERGGVLFDDYGFLRYGRSDE</sequence>
<organism evidence="2">
    <name type="scientific">Cydia pomonella</name>
    <name type="common">Codling moth</name>
    <dbReference type="NCBI Taxonomy" id="82600"/>
    <lineage>
        <taxon>Eukaryota</taxon>
        <taxon>Metazoa</taxon>
        <taxon>Ecdysozoa</taxon>
        <taxon>Arthropoda</taxon>
        <taxon>Hexapoda</taxon>
        <taxon>Insecta</taxon>
        <taxon>Pterygota</taxon>
        <taxon>Neoptera</taxon>
        <taxon>Endopterygota</taxon>
        <taxon>Lepidoptera</taxon>
        <taxon>Glossata</taxon>
        <taxon>Ditrysia</taxon>
        <taxon>Tortricoidea</taxon>
        <taxon>Tortricidae</taxon>
        <taxon>Olethreutinae</taxon>
        <taxon>Grapholitini</taxon>
        <taxon>Cydia</taxon>
    </lineage>
</organism>
<accession>A0A514YLN7</accession>
<evidence type="ECO:0000313" key="2">
    <source>
        <dbReference type="EMBL" id="QDK59922.1"/>
    </source>
</evidence>
<feature type="chain" id="PRO_5021698054" evidence="1">
    <location>
        <begin position="17"/>
        <end position="70"/>
    </location>
</feature>
<feature type="signal peptide" evidence="1">
    <location>
        <begin position="1"/>
        <end position="16"/>
    </location>
</feature>
<dbReference type="EMBL" id="MK773854">
    <property type="protein sequence ID" value="QDK59922.1"/>
    <property type="molecule type" value="mRNA"/>
</dbReference>
<name>A0A514YLN7_CYDPO</name>